<dbReference type="SUPFAM" id="SSF54810">
    <property type="entry name" value="GMP synthetase C-terminal dimerisation domain"/>
    <property type="match status" value="2"/>
</dbReference>
<accession>A0A1F6MFA8</accession>
<dbReference type="GO" id="GO:0005524">
    <property type="term" value="F:ATP binding"/>
    <property type="evidence" value="ECO:0007669"/>
    <property type="project" value="UniProtKB-UniRule"/>
</dbReference>
<evidence type="ECO:0000256" key="8">
    <source>
        <dbReference type="ARBA" id="ARBA00022840"/>
    </source>
</evidence>
<dbReference type="CDD" id="cd01742">
    <property type="entry name" value="GATase1_GMP_Synthase"/>
    <property type="match status" value="1"/>
</dbReference>
<proteinExistence type="predicted"/>
<dbReference type="Gene3D" id="3.40.50.620">
    <property type="entry name" value="HUPs"/>
    <property type="match status" value="1"/>
</dbReference>
<comment type="caution">
    <text evidence="12">The sequence shown here is derived from an EMBL/GenBank/DDBJ whole genome shotgun (WGS) entry which is preliminary data.</text>
</comment>
<keyword evidence="8 10" id="KW-0067">ATP-binding</keyword>
<feature type="binding site" evidence="10">
    <location>
        <begin position="234"/>
        <end position="240"/>
    </location>
    <ligand>
        <name>ATP</name>
        <dbReference type="ChEBI" id="CHEBI:30616"/>
    </ligand>
</feature>
<dbReference type="InterPro" id="IPR017926">
    <property type="entry name" value="GATASE"/>
</dbReference>
<dbReference type="GO" id="GO:0003921">
    <property type="term" value="F:GMP synthase activity"/>
    <property type="evidence" value="ECO:0007669"/>
    <property type="project" value="InterPro"/>
</dbReference>
<dbReference type="NCBIfam" id="NF000848">
    <property type="entry name" value="PRK00074.1"/>
    <property type="match status" value="1"/>
</dbReference>
<dbReference type="FunFam" id="3.40.50.880:FF:000001">
    <property type="entry name" value="GMP synthase [glutamine-hydrolyzing]"/>
    <property type="match status" value="1"/>
</dbReference>
<dbReference type="EMBL" id="MFQE01000051">
    <property type="protein sequence ID" value="OGH70331.1"/>
    <property type="molecule type" value="Genomic_DNA"/>
</dbReference>
<dbReference type="UniPathway" id="UPA00189">
    <property type="reaction ID" value="UER00296"/>
</dbReference>
<evidence type="ECO:0000259" key="11">
    <source>
        <dbReference type="PROSITE" id="PS51553"/>
    </source>
</evidence>
<dbReference type="InterPro" id="IPR029062">
    <property type="entry name" value="Class_I_gatase-like"/>
</dbReference>
<name>A0A1F6MFA8_9BACT</name>
<dbReference type="CDD" id="cd01997">
    <property type="entry name" value="GMP_synthase_C"/>
    <property type="match status" value="1"/>
</dbReference>
<dbReference type="EC" id="6.3.5.2" evidence="3"/>
<dbReference type="Gene3D" id="3.30.300.10">
    <property type="match status" value="2"/>
</dbReference>
<evidence type="ECO:0000256" key="9">
    <source>
        <dbReference type="ARBA" id="ARBA00022962"/>
    </source>
</evidence>
<evidence type="ECO:0000313" key="13">
    <source>
        <dbReference type="Proteomes" id="UP000177457"/>
    </source>
</evidence>
<comment type="function">
    <text evidence="1">Catalyzes the synthesis of GMP from XMP.</text>
</comment>
<keyword evidence="9" id="KW-0315">Glutamine amidotransferase</keyword>
<keyword evidence="4" id="KW-0436">Ligase</keyword>
<evidence type="ECO:0000256" key="3">
    <source>
        <dbReference type="ARBA" id="ARBA00012746"/>
    </source>
</evidence>
<dbReference type="Gene3D" id="3.40.50.880">
    <property type="match status" value="1"/>
</dbReference>
<dbReference type="Proteomes" id="UP000177457">
    <property type="component" value="Unassembled WGS sequence"/>
</dbReference>
<dbReference type="STRING" id="1798683.A3C90_01100"/>
<dbReference type="InterPro" id="IPR004739">
    <property type="entry name" value="GMP_synth_GATase"/>
</dbReference>
<feature type="domain" description="GMPS ATP-PPase" evidence="11">
    <location>
        <begin position="207"/>
        <end position="402"/>
    </location>
</feature>
<comment type="pathway">
    <text evidence="2">Purine metabolism; GMP biosynthesis; GMP from XMP (L-Gln route): step 1/1.</text>
</comment>
<keyword evidence="7 10" id="KW-0658">Purine biosynthesis</keyword>
<evidence type="ECO:0000256" key="5">
    <source>
        <dbReference type="ARBA" id="ARBA00022741"/>
    </source>
</evidence>
<dbReference type="PRINTS" id="PR00096">
    <property type="entry name" value="GATASE"/>
</dbReference>
<dbReference type="PANTHER" id="PTHR11922">
    <property type="entry name" value="GMP SYNTHASE-RELATED"/>
    <property type="match status" value="1"/>
</dbReference>
<dbReference type="PRINTS" id="PR00099">
    <property type="entry name" value="CPSGATASE"/>
</dbReference>
<evidence type="ECO:0000256" key="7">
    <source>
        <dbReference type="ARBA" id="ARBA00022755"/>
    </source>
</evidence>
<dbReference type="SUPFAM" id="SSF52317">
    <property type="entry name" value="Class I glutamine amidotransferase-like"/>
    <property type="match status" value="1"/>
</dbReference>
<dbReference type="PROSITE" id="PS51273">
    <property type="entry name" value="GATASE_TYPE_1"/>
    <property type="match status" value="1"/>
</dbReference>
<dbReference type="PRINTS" id="PR00097">
    <property type="entry name" value="ANTSNTHASEII"/>
</dbReference>
<dbReference type="Pfam" id="PF00117">
    <property type="entry name" value="GATase"/>
    <property type="match status" value="1"/>
</dbReference>
<reference evidence="12 13" key="1">
    <citation type="journal article" date="2016" name="Nat. Commun.">
        <title>Thousands of microbial genomes shed light on interconnected biogeochemical processes in an aquifer system.</title>
        <authorList>
            <person name="Anantharaman K."/>
            <person name="Brown C.T."/>
            <person name="Hug L.A."/>
            <person name="Sharon I."/>
            <person name="Castelle C.J."/>
            <person name="Probst A.J."/>
            <person name="Thomas B.C."/>
            <person name="Singh A."/>
            <person name="Wilkins M.J."/>
            <person name="Karaoz U."/>
            <person name="Brodie E.L."/>
            <person name="Williams K.H."/>
            <person name="Hubbard S.S."/>
            <person name="Banfield J.F."/>
        </authorList>
    </citation>
    <scope>NUCLEOTIDE SEQUENCE [LARGE SCALE GENOMIC DNA]</scope>
</reference>
<evidence type="ECO:0000256" key="10">
    <source>
        <dbReference type="PROSITE-ProRule" id="PRU00886"/>
    </source>
</evidence>
<keyword evidence="5 10" id="KW-0547">Nucleotide-binding</keyword>
<dbReference type="PROSITE" id="PS51553">
    <property type="entry name" value="GMPS_ATP_PPASE"/>
    <property type="match status" value="1"/>
</dbReference>
<organism evidence="12 13">
    <name type="scientific">Candidatus Magasanikbacteria bacterium RIFCSPHIGHO2_02_FULL_51_14</name>
    <dbReference type="NCBI Taxonomy" id="1798683"/>
    <lineage>
        <taxon>Bacteria</taxon>
        <taxon>Candidatus Magasanikiibacteriota</taxon>
    </lineage>
</organism>
<evidence type="ECO:0000256" key="2">
    <source>
        <dbReference type="ARBA" id="ARBA00005153"/>
    </source>
</evidence>
<evidence type="ECO:0000313" key="12">
    <source>
        <dbReference type="EMBL" id="OGH70331.1"/>
    </source>
</evidence>
<sequence length="612" mass="68069">MDNNAHIAILDFGSQYTHLIARRIRELGVKSRIYPNETEIGQFGNSAIGIILSGGPRSVAREPALSHDPAIFQSGIPILGLCYGHQLIARHFGGIVASGIAREYGLAQLSIFNISAQGGSVAVEQYSIFKNISSCTNVWMSHGDHVETLPPGFTKIATTGNNSVAAMSQEEKKIYGFQFHPEVRHTTDGGQMLSNFVFNICGAEVNWTSDSMMEEIQKDIRRSAGDKNVFLLVSGGVDSTVCFALLEKTLDKNRVYGLHVDNGLMRLNESASIRTALKTIGLDDLRVYDAAEEMLEQLKDVCDPEKKRNIIGDLFLDIAERVMKEVGVEKNWLLCQGTIYPDTIESGGTKHSDKIKTHHNRVDRVNQMIDKGLVIEPLKNLYKDEVREIARLLGLPAPLVNRHPFPGPGLAIRCLCSEKSSYPPALEQWNNGTIVRMPIKSVGVQGDERSYSHPALVFSPLSGGMKGGLNWHGLRTLSPQITNTHKNVNRVLFLVSGDENKILDSTIKQAYVTKDRLDLLRNIDAIVRKHTFRDTSCNHIWQFPVVLVPFGYRHRESVVLRPVESQDAMTVSFAELPDSVLANIKQDVERLGAIDFIFYDITNKPPGTIEWE</sequence>
<dbReference type="GO" id="GO:0005829">
    <property type="term" value="C:cytosol"/>
    <property type="evidence" value="ECO:0007669"/>
    <property type="project" value="TreeGrafter"/>
</dbReference>
<dbReference type="InterPro" id="IPR025777">
    <property type="entry name" value="GMPS_ATP_PPase_dom"/>
</dbReference>
<evidence type="ECO:0000256" key="1">
    <source>
        <dbReference type="ARBA" id="ARBA00002332"/>
    </source>
</evidence>
<evidence type="ECO:0000256" key="6">
    <source>
        <dbReference type="ARBA" id="ARBA00022749"/>
    </source>
</evidence>
<dbReference type="InterPro" id="IPR001674">
    <property type="entry name" value="GMP_synth_C"/>
</dbReference>
<dbReference type="PANTHER" id="PTHR11922:SF2">
    <property type="entry name" value="GMP SYNTHASE [GLUTAMINE-HYDROLYZING]"/>
    <property type="match status" value="1"/>
</dbReference>
<dbReference type="SUPFAM" id="SSF52402">
    <property type="entry name" value="Adenine nucleotide alpha hydrolases-like"/>
    <property type="match status" value="1"/>
</dbReference>
<gene>
    <name evidence="12" type="ORF">A3C90_01100</name>
</gene>
<keyword evidence="6 10" id="KW-0332">GMP biosynthesis</keyword>
<dbReference type="InterPro" id="IPR014729">
    <property type="entry name" value="Rossmann-like_a/b/a_fold"/>
</dbReference>
<dbReference type="AlphaFoldDB" id="A0A1F6MFA8"/>
<evidence type="ECO:0000256" key="4">
    <source>
        <dbReference type="ARBA" id="ARBA00022598"/>
    </source>
</evidence>
<dbReference type="Pfam" id="PF00958">
    <property type="entry name" value="GMP_synt_C"/>
    <property type="match status" value="1"/>
</dbReference>
<dbReference type="NCBIfam" id="TIGR00888">
    <property type="entry name" value="guaA_Nterm"/>
    <property type="match status" value="1"/>
</dbReference>
<protein>
    <recommendedName>
        <fullName evidence="3">GMP synthase (glutamine-hydrolyzing)</fullName>
        <ecNumber evidence="3">6.3.5.2</ecNumber>
    </recommendedName>
</protein>